<evidence type="ECO:0000313" key="3">
    <source>
        <dbReference type="Proteomes" id="UP000011680"/>
    </source>
</evidence>
<dbReference type="EMBL" id="AOMF01000196">
    <property type="protein sequence ID" value="EMA48214.1"/>
    <property type="molecule type" value="Genomic_DNA"/>
</dbReference>
<proteinExistence type="predicted"/>
<sequence length="561" mass="62789">MLSYSPDDRDDAFDFRQYFDEDAVIIIDTGAVRDKSQSAMTLVILSMLWRALKRRKRESKLNTEQPLVNIYLDEASTVATSDMLGKMLAEGREFGCALILLTQYPEQFESDETEKDVAKEVYNNIGSIITSSVENDKRLAERLATDEESPQEIANRLGALNDGEWLLKLRSPYENRDPEMFIGRSQSLPPGHPDGDRQATEAELQTYENGYPATIDRAGEDAVSLDEPHPAESIQDGEELQRVDSALGLTQRLPDCVEYDEDRHAIKCESCQSHHDPNIDGMRRAINCCHDLDAVDRDDVPVCEINLKLTAEERAAAALTDRQLCFLQVVHDAQQGHHDPLEFDLIRDSMMRLKEYVDIDNEAVKELTNSDLMNRDTQPHLLYSVTADGRNVINETHRAGLDHGDGVGDLTESSQHIFAVEVARRYLEAAYVDNDESAVVEARPYYGVDDGHRLDLVGLDADGEIAVAVEVERSNPDRRSAAPADFDKIAATGCEDAIWVAMSRRKGHEILAALNDPDDGDPRVENTYSDGTPLSEVTIETEGLTDIYPVKHLRNTLDLEK</sequence>
<dbReference type="PATRIC" id="fig|1227457.3.peg.4015"/>
<dbReference type="eggNOG" id="arCOG04816">
    <property type="taxonomic scope" value="Archaea"/>
</dbReference>
<dbReference type="InterPro" id="IPR051162">
    <property type="entry name" value="T4SS_component"/>
</dbReference>
<dbReference type="Pfam" id="PF10412">
    <property type="entry name" value="TrwB_AAD_bind"/>
    <property type="match status" value="1"/>
</dbReference>
<dbReference type="PANTHER" id="PTHR30121">
    <property type="entry name" value="UNCHARACTERIZED PROTEIN YJGR-RELATED"/>
    <property type="match status" value="1"/>
</dbReference>
<comment type="caution">
    <text evidence="2">The sequence shown here is derived from an EMBL/GenBank/DDBJ whole genome shotgun (WGS) entry which is preliminary data.</text>
</comment>
<accession>M0MTX1</accession>
<name>M0MTX1_9EURY</name>
<feature type="domain" description="Type IV secretion system coupling protein TraD DNA-binding" evidence="1">
    <location>
        <begin position="8"/>
        <end position="134"/>
    </location>
</feature>
<dbReference type="CDD" id="cd01127">
    <property type="entry name" value="TrwB_TraG_TraD_VirD4"/>
    <property type="match status" value="1"/>
</dbReference>
<evidence type="ECO:0000259" key="1">
    <source>
        <dbReference type="Pfam" id="PF10412"/>
    </source>
</evidence>
<evidence type="ECO:0000313" key="2">
    <source>
        <dbReference type="EMBL" id="EMA48214.1"/>
    </source>
</evidence>
<dbReference type="SUPFAM" id="SSF52540">
    <property type="entry name" value="P-loop containing nucleoside triphosphate hydrolases"/>
    <property type="match status" value="1"/>
</dbReference>
<organism evidence="2 3">
    <name type="scientific">Halococcus thailandensis JCM 13552</name>
    <dbReference type="NCBI Taxonomy" id="1227457"/>
    <lineage>
        <taxon>Archaea</taxon>
        <taxon>Methanobacteriati</taxon>
        <taxon>Methanobacteriota</taxon>
        <taxon>Stenosarchaea group</taxon>
        <taxon>Halobacteria</taxon>
        <taxon>Halobacteriales</taxon>
        <taxon>Halococcaceae</taxon>
        <taxon>Halococcus</taxon>
    </lineage>
</organism>
<protein>
    <recommendedName>
        <fullName evidence="1">Type IV secretion system coupling protein TraD DNA-binding domain-containing protein</fullName>
    </recommendedName>
</protein>
<dbReference type="Gene3D" id="3.40.50.300">
    <property type="entry name" value="P-loop containing nucleotide triphosphate hydrolases"/>
    <property type="match status" value="1"/>
</dbReference>
<dbReference type="InterPro" id="IPR019476">
    <property type="entry name" value="T4SS_TraD_DNA-bd"/>
</dbReference>
<dbReference type="Proteomes" id="UP000011680">
    <property type="component" value="Unassembled WGS sequence"/>
</dbReference>
<dbReference type="AlphaFoldDB" id="M0MTX1"/>
<gene>
    <name evidence="2" type="ORF">C451_20672</name>
</gene>
<dbReference type="InterPro" id="IPR027417">
    <property type="entry name" value="P-loop_NTPase"/>
</dbReference>
<reference evidence="2 3" key="1">
    <citation type="journal article" date="2014" name="PLoS Genet.">
        <title>Phylogenetically driven sequencing of extremely halophilic archaea reveals strategies for static and dynamic osmo-response.</title>
        <authorList>
            <person name="Becker E.A."/>
            <person name="Seitzer P.M."/>
            <person name="Tritt A."/>
            <person name="Larsen D."/>
            <person name="Krusor M."/>
            <person name="Yao A.I."/>
            <person name="Wu D."/>
            <person name="Madern D."/>
            <person name="Eisen J.A."/>
            <person name="Darling A.E."/>
            <person name="Facciotti M.T."/>
        </authorList>
    </citation>
    <scope>NUCLEOTIDE SEQUENCE [LARGE SCALE GENOMIC DNA]</scope>
    <source>
        <strain evidence="2 3">JCM 13552</strain>
    </source>
</reference>
<dbReference type="PANTHER" id="PTHR30121:SF6">
    <property type="entry name" value="SLR6007 PROTEIN"/>
    <property type="match status" value="1"/>
</dbReference>
<keyword evidence="3" id="KW-1185">Reference proteome</keyword>